<dbReference type="PROSITE" id="PS51186">
    <property type="entry name" value="GNAT"/>
    <property type="match status" value="1"/>
</dbReference>
<comment type="caution">
    <text evidence="2">The sequence shown here is derived from an EMBL/GenBank/DDBJ whole genome shotgun (WGS) entry which is preliminary data.</text>
</comment>
<name>A0ABS2LAH8_9CELL</name>
<dbReference type="InterPro" id="IPR016181">
    <property type="entry name" value="Acyl_CoA_acyltransferase"/>
</dbReference>
<dbReference type="SUPFAM" id="SSF55729">
    <property type="entry name" value="Acyl-CoA N-acyltransferases (Nat)"/>
    <property type="match status" value="1"/>
</dbReference>
<evidence type="ECO:0000313" key="2">
    <source>
        <dbReference type="EMBL" id="MBM7477395.1"/>
    </source>
</evidence>
<dbReference type="Proteomes" id="UP000698059">
    <property type="component" value="Unassembled WGS sequence"/>
</dbReference>
<dbReference type="Gene3D" id="3.40.630.30">
    <property type="match status" value="1"/>
</dbReference>
<dbReference type="EMBL" id="JAFBBO010000001">
    <property type="protein sequence ID" value="MBM7477395.1"/>
    <property type="molecule type" value="Genomic_DNA"/>
</dbReference>
<reference evidence="2 3" key="1">
    <citation type="submission" date="2021-01" db="EMBL/GenBank/DDBJ databases">
        <title>Sequencing the genomes of 1000 actinobacteria strains.</title>
        <authorList>
            <person name="Klenk H.-P."/>
        </authorList>
    </citation>
    <scope>NUCLEOTIDE SEQUENCE [LARGE SCALE GENOMIC DNA]</scope>
    <source>
        <strain evidence="2 3">DSM 46000</strain>
    </source>
</reference>
<feature type="domain" description="N-acetyltransferase" evidence="1">
    <location>
        <begin position="11"/>
        <end position="182"/>
    </location>
</feature>
<protein>
    <submittedName>
        <fullName evidence="2">GNAT superfamily N-acetyltransferase</fullName>
    </submittedName>
</protein>
<evidence type="ECO:0000259" key="1">
    <source>
        <dbReference type="PROSITE" id="PS51186"/>
    </source>
</evidence>
<gene>
    <name evidence="2" type="ORF">JOD49_000315</name>
</gene>
<dbReference type="InterPro" id="IPR000182">
    <property type="entry name" value="GNAT_dom"/>
</dbReference>
<accession>A0ABS2LAH8</accession>
<keyword evidence="3" id="KW-1185">Reference proteome</keyword>
<dbReference type="Pfam" id="PF00583">
    <property type="entry name" value="Acetyltransf_1"/>
    <property type="match status" value="1"/>
</dbReference>
<dbReference type="RefSeq" id="WP_307822307.1">
    <property type="nucleotide sequence ID" value="NZ_BAAAVF010000015.1"/>
</dbReference>
<proteinExistence type="predicted"/>
<evidence type="ECO:0000313" key="3">
    <source>
        <dbReference type="Proteomes" id="UP000698059"/>
    </source>
</evidence>
<sequence>MDTETGRTSSILLADLAQDPASREEMLGRLRGVTAAPGQDRFVSSAAEIVALAEADPGRHLLVASRGEEVAGLGVLHPGGAPTEVVALLDGPATGDVVLFRGFLVDAAHQGQGVGTAVAAALPALAARLAERLGRGPFAAVVLTVNEENAAGLRAYARGGFVDRGRYLGGDAGPQRVMAHAL</sequence>
<organism evidence="2 3">
    <name type="scientific">Oerskovia jenensis</name>
    <dbReference type="NCBI Taxonomy" id="162169"/>
    <lineage>
        <taxon>Bacteria</taxon>
        <taxon>Bacillati</taxon>
        <taxon>Actinomycetota</taxon>
        <taxon>Actinomycetes</taxon>
        <taxon>Micrococcales</taxon>
        <taxon>Cellulomonadaceae</taxon>
        <taxon>Oerskovia</taxon>
    </lineage>
</organism>